<accession>A0AAV4LU87</accession>
<reference evidence="1 2" key="1">
    <citation type="submission" date="2021-06" db="EMBL/GenBank/DDBJ databases">
        <title>Genome sequence of Babesia caballi.</title>
        <authorList>
            <person name="Yamagishi J."/>
            <person name="Kidaka T."/>
            <person name="Ochi A."/>
        </authorList>
    </citation>
    <scope>NUCLEOTIDE SEQUENCE [LARGE SCALE GENOMIC DNA]</scope>
    <source>
        <strain evidence="1">USDA-D6B2</strain>
    </source>
</reference>
<dbReference type="Proteomes" id="UP001497744">
    <property type="component" value="Unassembled WGS sequence"/>
</dbReference>
<dbReference type="AlphaFoldDB" id="A0AAV4LU87"/>
<proteinExistence type="predicted"/>
<keyword evidence="2" id="KW-1185">Reference proteome</keyword>
<dbReference type="GeneID" id="94193745"/>
<evidence type="ECO:0000313" key="1">
    <source>
        <dbReference type="EMBL" id="GIX62264.1"/>
    </source>
</evidence>
<keyword evidence="1" id="KW-0808">Transferase</keyword>
<dbReference type="RefSeq" id="XP_067714333.1">
    <property type="nucleotide sequence ID" value="XM_067858232.1"/>
</dbReference>
<gene>
    <name evidence="1" type="ORF">BcabD6B2_16990</name>
</gene>
<organism evidence="1 2">
    <name type="scientific">Babesia caballi</name>
    <dbReference type="NCBI Taxonomy" id="5871"/>
    <lineage>
        <taxon>Eukaryota</taxon>
        <taxon>Sar</taxon>
        <taxon>Alveolata</taxon>
        <taxon>Apicomplexa</taxon>
        <taxon>Aconoidasida</taxon>
        <taxon>Piroplasmida</taxon>
        <taxon>Babesiidae</taxon>
        <taxon>Babesia</taxon>
    </lineage>
</organism>
<keyword evidence="1" id="KW-0032">Aminotransferase</keyword>
<sequence length="356" mass="38251">MGKTDEKVSHSRAAKPCSTETTFLALGNPGHEADSGELLHHLLEVVHRPLQIEAVEGRSDLGDLEAVERNDAGREHPDAEGEVRRHHGVVPVLHDGDDVFVLESVREGLSEAGREVVELPDVRDPGAHQRCNVSGGQPVSPAVVGLGVQKRYHPKSLDHNGVGFAPQRAVVEAQRPVREVAEESYGVPVDGGVPSCDLQAGDTLQGVEHFNLLLLQVHQALFPELHRAGQVGARNDAAVETDVVKEGHGVDNGVEVGSDDVVPHVPAHLAVVAGEQEVQVQHGGHVGGRHSPVFEEEAANDVVNLVGDVRGVDGGVSQREHQRFPSIDNDFEVPFESWIWVVPQQNREGAGKVEQV</sequence>
<evidence type="ECO:0000313" key="2">
    <source>
        <dbReference type="Proteomes" id="UP001497744"/>
    </source>
</evidence>
<name>A0AAV4LU87_BABCB</name>
<comment type="caution">
    <text evidence="1">The sequence shown here is derived from an EMBL/GenBank/DDBJ whole genome shotgun (WGS) entry which is preliminary data.</text>
</comment>
<dbReference type="GO" id="GO:0008483">
    <property type="term" value="F:transaminase activity"/>
    <property type="evidence" value="ECO:0007669"/>
    <property type="project" value="UniProtKB-KW"/>
</dbReference>
<dbReference type="EMBL" id="BPLF01000001">
    <property type="protein sequence ID" value="GIX62264.1"/>
    <property type="molecule type" value="Genomic_DNA"/>
</dbReference>
<protein>
    <submittedName>
        <fullName evidence="1">Aspartate aminotransferase family protein</fullName>
    </submittedName>
</protein>